<dbReference type="PANTHER" id="PTHR22642">
    <property type="entry name" value="IMIDAZOLONEPROPIONASE"/>
    <property type="match status" value="1"/>
</dbReference>
<evidence type="ECO:0000313" key="2">
    <source>
        <dbReference type="EMBL" id="MET4578691.1"/>
    </source>
</evidence>
<dbReference type="EMBL" id="JBEPSH010000007">
    <property type="protein sequence ID" value="MET4578691.1"/>
    <property type="molecule type" value="Genomic_DNA"/>
</dbReference>
<proteinExistence type="predicted"/>
<dbReference type="InterPro" id="IPR013108">
    <property type="entry name" value="Amidohydro_3"/>
</dbReference>
<dbReference type="Gene3D" id="2.30.40.10">
    <property type="entry name" value="Urease, subunit C, domain 1"/>
    <property type="match status" value="1"/>
</dbReference>
<dbReference type="RefSeq" id="WP_354446132.1">
    <property type="nucleotide sequence ID" value="NZ_JBEPSH010000007.1"/>
</dbReference>
<feature type="domain" description="Amidohydrolase 3" evidence="1">
    <location>
        <begin position="51"/>
        <end position="558"/>
    </location>
</feature>
<comment type="caution">
    <text evidence="2">The sequence shown here is derived from an EMBL/GenBank/DDBJ whole genome shotgun (WGS) entry which is preliminary data.</text>
</comment>
<dbReference type="InterPro" id="IPR033932">
    <property type="entry name" value="YtcJ-like"/>
</dbReference>
<organism evidence="2 3">
    <name type="scientific">Ottowia thiooxydans</name>
    <dbReference type="NCBI Taxonomy" id="219182"/>
    <lineage>
        <taxon>Bacteria</taxon>
        <taxon>Pseudomonadati</taxon>
        <taxon>Pseudomonadota</taxon>
        <taxon>Betaproteobacteria</taxon>
        <taxon>Burkholderiales</taxon>
        <taxon>Comamonadaceae</taxon>
        <taxon>Ottowia</taxon>
    </lineage>
</organism>
<keyword evidence="3" id="KW-1185">Reference proteome</keyword>
<dbReference type="InterPro" id="IPR011059">
    <property type="entry name" value="Metal-dep_hydrolase_composite"/>
</dbReference>
<protein>
    <submittedName>
        <fullName evidence="2">Amidohydrolase YtcJ</fullName>
    </submittedName>
</protein>
<evidence type="ECO:0000259" key="1">
    <source>
        <dbReference type="Pfam" id="PF07969"/>
    </source>
</evidence>
<dbReference type="CDD" id="cd01300">
    <property type="entry name" value="YtcJ_like"/>
    <property type="match status" value="1"/>
</dbReference>
<gene>
    <name evidence="2" type="ORF">ABIE13_003807</name>
</gene>
<dbReference type="InterPro" id="IPR032466">
    <property type="entry name" value="Metal_Hydrolase"/>
</dbReference>
<dbReference type="Gene3D" id="3.20.20.140">
    <property type="entry name" value="Metal-dependent hydrolases"/>
    <property type="match status" value="1"/>
</dbReference>
<dbReference type="SUPFAM" id="SSF51556">
    <property type="entry name" value="Metallo-dependent hydrolases"/>
    <property type="match status" value="1"/>
</dbReference>
<dbReference type="Proteomes" id="UP001549320">
    <property type="component" value="Unassembled WGS sequence"/>
</dbReference>
<accession>A0ABV2QCC3</accession>
<dbReference type="Pfam" id="PF07969">
    <property type="entry name" value="Amidohydro_3"/>
    <property type="match status" value="1"/>
</dbReference>
<evidence type="ECO:0000313" key="3">
    <source>
        <dbReference type="Proteomes" id="UP001549320"/>
    </source>
</evidence>
<dbReference type="SUPFAM" id="SSF51338">
    <property type="entry name" value="Composite domain of metallo-dependent hydrolases"/>
    <property type="match status" value="1"/>
</dbReference>
<sequence>MNRDHIFLNGKIISVDQRFGVYEAVHVRGGRIVAVGSSDQIKAGAPVDAVTQDLNGRAVLPGLIDGHAHMDREGLKQVYPTLEGARSIRDILDRIAGLVRRAKPGEWIVTMPIGDPPSYWNMPQGLQEQRWPTRWDLDQVSPDNPVFIKPIWGFWRHALPLVSIANSRALEACGLDGSTPSMTESVHLEKDPQGNLTGVFLEHTYMSVVELTLMLRAGRFTARDRVAALERSMREYNAHGTTSVFEEHGIAGEVLSAYQELRSRGPLNVRAHLVHSPSWSTVAGADREKLLATWGAWMGGRGLGDEYLRAGGLYVLMDEEGDGPRSPRENTLRASCNPYTGWAGFYNDAGLPREELKAVLIAAARNNIRCVGVTPDLIDLYEEVNRVVPIRDKRWVLGHISLLTETDIAKARDLGLVMTTHTNRYIYRAGIRTRESIGIDREQEISPLRSLEKAGIPVSLATDNVPVSMFHPIWHAVARRDRSGELVAADQRVSRERAIRAATLDGAFLTFEEKSKGSLEPGKLADFFVCSDDPLTVQEDALKDIVSLETYVGGVQTYSRSDE</sequence>
<name>A0ABV2QCC3_9BURK</name>
<dbReference type="Gene3D" id="3.10.310.70">
    <property type="match status" value="1"/>
</dbReference>
<dbReference type="PANTHER" id="PTHR22642:SF2">
    <property type="entry name" value="PROTEIN LONG AFTER FAR-RED 3"/>
    <property type="match status" value="1"/>
</dbReference>
<reference evidence="2 3" key="1">
    <citation type="submission" date="2024-06" db="EMBL/GenBank/DDBJ databases">
        <title>Sorghum-associated microbial communities from plants grown in Nebraska, USA.</title>
        <authorList>
            <person name="Schachtman D."/>
        </authorList>
    </citation>
    <scope>NUCLEOTIDE SEQUENCE [LARGE SCALE GENOMIC DNA]</scope>
    <source>
        <strain evidence="2 3">2709</strain>
    </source>
</reference>